<feature type="domain" description="Zinc finger CHCC-type" evidence="1">
    <location>
        <begin position="22"/>
        <end position="57"/>
    </location>
</feature>
<reference evidence="2 3" key="1">
    <citation type="journal article" date="2014" name="Mol. Plant Microbe Interact.">
        <title>The complete genome sequence of Candidatus Liberibacter americanus, associated with citrus Huanglongbing.</title>
        <authorList>
            <person name="Wulff N.A."/>
            <person name="Zhang S."/>
            <person name="Setubal J.C."/>
            <person name="Almeida N.F."/>
            <person name="Martins E.C."/>
            <person name="Harakava R."/>
            <person name="Kumar D."/>
            <person name="Rangel L.T."/>
            <person name="Foissac X."/>
            <person name="Bove J."/>
            <person name="Gabriel D.W."/>
        </authorList>
    </citation>
    <scope>NUCLEOTIDE SEQUENCE [LARGE SCALE GENOMIC DNA]</scope>
    <source>
        <strain evidence="2 3">Sao Paulo</strain>
    </source>
</reference>
<dbReference type="InterPro" id="IPR019401">
    <property type="entry name" value="Znf_CHCC"/>
</dbReference>
<sequence length="77" mass="8727">MDNRINHFQNDKGYNIIKIGVKKFMCAGASPPMDHPHIFINMGDENEKRCPYCSTIYCFDSSLGQEETSPKGCLLLI</sequence>
<protein>
    <recommendedName>
        <fullName evidence="1">Zinc finger CHCC-type domain-containing protein</fullName>
    </recommendedName>
</protein>
<gene>
    <name evidence="2" type="ORF">lam_976</name>
</gene>
<proteinExistence type="predicted"/>
<dbReference type="Proteomes" id="UP000017862">
    <property type="component" value="Chromosome"/>
</dbReference>
<accession>U6B8X3</accession>
<dbReference type="eggNOG" id="COG4391">
    <property type="taxonomic scope" value="Bacteria"/>
</dbReference>
<dbReference type="HOGENOM" id="CLU_2569770_0_0_5"/>
<dbReference type="EMBL" id="CP006604">
    <property type="protein sequence ID" value="AHA28306.1"/>
    <property type="molecule type" value="Genomic_DNA"/>
</dbReference>
<keyword evidence="3" id="KW-1185">Reference proteome</keyword>
<evidence type="ECO:0000313" key="2">
    <source>
        <dbReference type="EMBL" id="AHA28306.1"/>
    </source>
</evidence>
<dbReference type="PATRIC" id="fig|1261131.3.peg.936"/>
<dbReference type="KEGG" id="lar:lam_976"/>
<evidence type="ECO:0000313" key="3">
    <source>
        <dbReference type="Proteomes" id="UP000017862"/>
    </source>
</evidence>
<evidence type="ECO:0000259" key="1">
    <source>
        <dbReference type="Pfam" id="PF10276"/>
    </source>
</evidence>
<dbReference type="RefSeq" id="WP_007556547.1">
    <property type="nucleotide sequence ID" value="NC_022793.1"/>
</dbReference>
<organism evidence="2 3">
    <name type="scientific">Candidatus Liberibacter americanus str. Sao Paulo</name>
    <dbReference type="NCBI Taxonomy" id="1261131"/>
    <lineage>
        <taxon>Bacteria</taxon>
        <taxon>Pseudomonadati</taxon>
        <taxon>Pseudomonadota</taxon>
        <taxon>Alphaproteobacteria</taxon>
        <taxon>Hyphomicrobiales</taxon>
        <taxon>Rhizobiaceae</taxon>
        <taxon>Liberibacter</taxon>
    </lineage>
</organism>
<dbReference type="Gene3D" id="2.60.260.40">
    <property type="entry name" value="q5lls5 like domains"/>
    <property type="match status" value="1"/>
</dbReference>
<name>U6B8X3_9HYPH</name>
<dbReference type="Pfam" id="PF10276">
    <property type="entry name" value="zf-CHCC"/>
    <property type="match status" value="1"/>
</dbReference>
<dbReference type="STRING" id="1261131.lam_976"/>
<dbReference type="AlphaFoldDB" id="U6B8X3"/>